<accession>A0A136LYN7</accession>
<evidence type="ECO:0000313" key="2">
    <source>
        <dbReference type="Proteomes" id="UP000070457"/>
    </source>
</evidence>
<name>A0A136LYN7_9BACT</name>
<reference evidence="1 2" key="1">
    <citation type="submission" date="2015-02" db="EMBL/GenBank/DDBJ databases">
        <title>Improved understanding of the partial-nitritation anammox process through 23 genomes representing the majority of the microbial community.</title>
        <authorList>
            <person name="Speth D.R."/>
            <person name="In T Zandt M."/>
            <person name="Guerrero Cruz S."/>
            <person name="Jetten M.S."/>
            <person name="Dutilh B.E."/>
        </authorList>
    </citation>
    <scope>NUCLEOTIDE SEQUENCE [LARGE SCALE GENOMIC DNA]</scope>
    <source>
        <strain evidence="1">OLB20</strain>
    </source>
</reference>
<organism evidence="1 2">
    <name type="scientific">candidate division WS6 bacterium OLB20</name>
    <dbReference type="NCBI Taxonomy" id="1617426"/>
    <lineage>
        <taxon>Bacteria</taxon>
        <taxon>Candidatus Dojkabacteria</taxon>
    </lineage>
</organism>
<sequence length="102" mass="10904">MAGLIMAATPGQPFARAVLIPMPDQYQLPGSFATGIVLNTYAHAARAYRIPESADAVSMITALTELGEHLYEHHDAGRLVTGQYLPLLQLQHPDLIASAAGH</sequence>
<comment type="caution">
    <text evidence="1">The sequence shown here is derived from an EMBL/GenBank/DDBJ whole genome shotgun (WGS) entry which is preliminary data.</text>
</comment>
<dbReference type="EMBL" id="JYNZ01000003">
    <property type="protein sequence ID" value="KXK26726.1"/>
    <property type="molecule type" value="Genomic_DNA"/>
</dbReference>
<dbReference type="Proteomes" id="UP000070457">
    <property type="component" value="Unassembled WGS sequence"/>
</dbReference>
<gene>
    <name evidence="1" type="ORF">TR69_WS6001000740</name>
</gene>
<proteinExistence type="predicted"/>
<evidence type="ECO:0000313" key="1">
    <source>
        <dbReference type="EMBL" id="KXK26726.1"/>
    </source>
</evidence>
<protein>
    <submittedName>
        <fullName evidence="1">Uncharacterized protein</fullName>
    </submittedName>
</protein>
<dbReference type="STRING" id="1617426.TR69_WS6001000740"/>
<dbReference type="AlphaFoldDB" id="A0A136LYN7"/>